<dbReference type="Gene3D" id="2.120.10.30">
    <property type="entry name" value="TolB, C-terminal domain"/>
    <property type="match status" value="1"/>
</dbReference>
<dbReference type="SUPFAM" id="SSF82171">
    <property type="entry name" value="DPP6 N-terminal domain-like"/>
    <property type="match status" value="1"/>
</dbReference>
<evidence type="ECO:0008006" key="3">
    <source>
        <dbReference type="Google" id="ProtNLM"/>
    </source>
</evidence>
<dbReference type="RefSeq" id="WP_376865099.1">
    <property type="nucleotide sequence ID" value="NZ_JBHRYB010000005.1"/>
</dbReference>
<keyword evidence="2" id="KW-1185">Reference proteome</keyword>
<sequence>MTFHRSRPHIPLRRRVNRAWLTGYSGRFVAGLLWLLTGCLGTLSASANPVAWDTTAGGWKSRQSAHFQIFYRPPLAAMAQRSLALAEQAHQRLLPFFSDARGQVRLPPERTRMVLVDEFDLSNGWATPFPFAQIRLYASPPQDVNGLDSMDDWLHGLILHEYVHILHSEMASGSAAGLRRLFGRTPLLPLLVPLSSFPHALSPPLLLEGLAVYLETDQQHGYGRLQSNYYRMQMRTEVASGELMSLSEAVTPGRSWPANRAYLYGGYFIDFLVRRYGEDSVRRYLQYYSNEVLLYFTQQGTARQVFGHSFESLWQAFLADLRQQFAGSGTTSETSAEVQVWQQQLPRMPRLAAAQQQLYTLADSRHERQSIQHWPQPQHPQQPPQRLVHSNRVTDLDVSAGGVLLTSRTLTYASGRVWNDLFIWQPQRGWQALTRQQRFRKARWLSNTQILASRSLAGISELWLLTLDDQQQLQQSQRLWRGTAGQVVADFDVWQQQLVASIKQPGQGWNLYHSRINATAALRWQPLTNSRAYEQGPRFSADGRLLFSADYHGRFNIYRLDPAAWLQPSEQPQLEQLTHSDSGAFTPLSVGQQLFYSRYRHDGFELVSQPLTAGYVQLSRDSLSGRYDYPLQPQQPAEVSAEQDYTVINPAFYRSLQPHSWTPYYLQDGEQRRLGLASAGTDALGRQRWSLLLNHDSRQQQFNGQFLWQYDNRWSLGFSRDHTTLGNWLRRDDSWLLQRDWLLPQWQDQLSLHSGLSYEHQRLLATELSRDESLVGAALRFNNQQFFIDVAGVGWGSDADLVFETNDVLASDYSGDVWQGRWRHHFDLPGRSSLSYSLALGKAGPQAQAFVLGGEQGEQQRLFGRNEYRLRGYDQGVQSGHFIHQQTLQLGFPLARIERNWGLNPLGLGDISGRLFIDSGRAWFRRQQRDQLTGIGVEVRSDIILGYRLLAPLTLGLAKGLNPANGEQRQFYLRFGLLL</sequence>
<evidence type="ECO:0000313" key="2">
    <source>
        <dbReference type="Proteomes" id="UP001595722"/>
    </source>
</evidence>
<accession>A0ABV7VPG9</accession>
<organism evidence="1 2">
    <name type="scientific">Bacterioplanoides pacificum</name>
    <dbReference type="NCBI Taxonomy" id="1171596"/>
    <lineage>
        <taxon>Bacteria</taxon>
        <taxon>Pseudomonadati</taxon>
        <taxon>Pseudomonadota</taxon>
        <taxon>Gammaproteobacteria</taxon>
        <taxon>Oceanospirillales</taxon>
        <taxon>Oceanospirillaceae</taxon>
        <taxon>Bacterioplanoides</taxon>
    </lineage>
</organism>
<dbReference type="Pfam" id="PF07676">
    <property type="entry name" value="PD40"/>
    <property type="match status" value="1"/>
</dbReference>
<evidence type="ECO:0000313" key="1">
    <source>
        <dbReference type="EMBL" id="MFC3679409.1"/>
    </source>
</evidence>
<dbReference type="Proteomes" id="UP001595722">
    <property type="component" value="Unassembled WGS sequence"/>
</dbReference>
<dbReference type="InterPro" id="IPR011659">
    <property type="entry name" value="WD40"/>
</dbReference>
<dbReference type="EMBL" id="JBHRYB010000005">
    <property type="protein sequence ID" value="MFC3679409.1"/>
    <property type="molecule type" value="Genomic_DNA"/>
</dbReference>
<gene>
    <name evidence="1" type="ORF">ACFOMG_04695</name>
</gene>
<name>A0ABV7VPG9_9GAMM</name>
<dbReference type="InterPro" id="IPR011042">
    <property type="entry name" value="6-blade_b-propeller_TolB-like"/>
</dbReference>
<protein>
    <recommendedName>
        <fullName evidence="3">Bacterial surface antigen (D15) domain-containing protein</fullName>
    </recommendedName>
</protein>
<proteinExistence type="predicted"/>
<comment type="caution">
    <text evidence="1">The sequence shown here is derived from an EMBL/GenBank/DDBJ whole genome shotgun (WGS) entry which is preliminary data.</text>
</comment>
<reference evidence="2" key="1">
    <citation type="journal article" date="2019" name="Int. J. Syst. Evol. Microbiol.">
        <title>The Global Catalogue of Microorganisms (GCM) 10K type strain sequencing project: providing services to taxonomists for standard genome sequencing and annotation.</title>
        <authorList>
            <consortium name="The Broad Institute Genomics Platform"/>
            <consortium name="The Broad Institute Genome Sequencing Center for Infectious Disease"/>
            <person name="Wu L."/>
            <person name="Ma J."/>
        </authorList>
    </citation>
    <scope>NUCLEOTIDE SEQUENCE [LARGE SCALE GENOMIC DNA]</scope>
    <source>
        <strain evidence="2">KCTC 42424</strain>
    </source>
</reference>